<keyword evidence="2" id="KW-1185">Reference proteome</keyword>
<dbReference type="EMBL" id="BOQP01000079">
    <property type="protein sequence ID" value="GIM85165.1"/>
    <property type="molecule type" value="Genomic_DNA"/>
</dbReference>
<comment type="caution">
    <text evidence="1">The sequence shown here is derived from an EMBL/GenBank/DDBJ whole genome shotgun (WGS) entry which is preliminary data.</text>
</comment>
<dbReference type="AlphaFoldDB" id="A0A919VZF2"/>
<reference evidence="1" key="1">
    <citation type="submission" date="2021-03" db="EMBL/GenBank/DDBJ databases">
        <title>Whole genome shotgun sequence of Actinoplanes consettensis NBRC 14913.</title>
        <authorList>
            <person name="Komaki H."/>
            <person name="Tamura T."/>
        </authorList>
    </citation>
    <scope>NUCLEOTIDE SEQUENCE</scope>
    <source>
        <strain evidence="1">NBRC 14913</strain>
    </source>
</reference>
<sequence>MGCAGTVHFGLGWAFRLGCDFCQAVGLSCCPTFGFAFRPGRCVGGSVADDYAGAARGELSA</sequence>
<evidence type="ECO:0000313" key="2">
    <source>
        <dbReference type="Proteomes" id="UP000680865"/>
    </source>
</evidence>
<gene>
    <name evidence="1" type="ORF">Aco04nite_94870</name>
</gene>
<organism evidence="1 2">
    <name type="scientific">Winogradskya consettensis</name>
    <dbReference type="NCBI Taxonomy" id="113560"/>
    <lineage>
        <taxon>Bacteria</taxon>
        <taxon>Bacillati</taxon>
        <taxon>Actinomycetota</taxon>
        <taxon>Actinomycetes</taxon>
        <taxon>Micromonosporales</taxon>
        <taxon>Micromonosporaceae</taxon>
        <taxon>Winogradskya</taxon>
    </lineage>
</organism>
<protein>
    <submittedName>
        <fullName evidence="1">Uncharacterized protein</fullName>
    </submittedName>
</protein>
<accession>A0A919VZF2</accession>
<dbReference type="Proteomes" id="UP000680865">
    <property type="component" value="Unassembled WGS sequence"/>
</dbReference>
<evidence type="ECO:0000313" key="1">
    <source>
        <dbReference type="EMBL" id="GIM85165.1"/>
    </source>
</evidence>
<proteinExistence type="predicted"/>
<name>A0A919VZF2_9ACTN</name>